<dbReference type="PANTHER" id="PTHR33744:SF1">
    <property type="entry name" value="DNA-BINDING TRANSCRIPTIONAL ACTIVATOR ADER"/>
    <property type="match status" value="1"/>
</dbReference>
<dbReference type="EMBL" id="FNSV01000005">
    <property type="protein sequence ID" value="SED33597.1"/>
    <property type="molecule type" value="Genomic_DNA"/>
</dbReference>
<name>A0A1H4ZUC8_9NOCA</name>
<dbReference type="AlphaFoldDB" id="A0A1H4ZUC8"/>
<dbReference type="Pfam" id="PF07905">
    <property type="entry name" value="PucR"/>
    <property type="match status" value="1"/>
</dbReference>
<proteinExistence type="predicted"/>
<evidence type="ECO:0000313" key="3">
    <source>
        <dbReference type="EMBL" id="SED33597.1"/>
    </source>
</evidence>
<dbReference type="RefSeq" id="WP_244163870.1">
    <property type="nucleotide sequence ID" value="NZ_FNSV01000005.1"/>
</dbReference>
<accession>A0A1H4ZUC8</accession>
<evidence type="ECO:0000313" key="4">
    <source>
        <dbReference type="Proteomes" id="UP000183561"/>
    </source>
</evidence>
<dbReference type="Pfam" id="PF13556">
    <property type="entry name" value="HTH_30"/>
    <property type="match status" value="1"/>
</dbReference>
<dbReference type="InterPro" id="IPR042070">
    <property type="entry name" value="PucR_C-HTH_sf"/>
</dbReference>
<evidence type="ECO:0000259" key="1">
    <source>
        <dbReference type="Pfam" id="PF07905"/>
    </source>
</evidence>
<keyword evidence="4" id="KW-1185">Reference proteome</keyword>
<dbReference type="InterPro" id="IPR025736">
    <property type="entry name" value="PucR_C-HTH_dom"/>
</dbReference>
<feature type="domain" description="Purine catabolism PurC-like" evidence="1">
    <location>
        <begin position="8"/>
        <end position="128"/>
    </location>
</feature>
<dbReference type="InterPro" id="IPR012914">
    <property type="entry name" value="PucR_dom"/>
</dbReference>
<dbReference type="Gene3D" id="1.10.10.2840">
    <property type="entry name" value="PucR C-terminal helix-turn-helix domain"/>
    <property type="match status" value="1"/>
</dbReference>
<gene>
    <name evidence="3" type="ORF">SAMN04490239_7856</name>
</gene>
<reference evidence="4" key="1">
    <citation type="submission" date="2016-10" db="EMBL/GenBank/DDBJ databases">
        <authorList>
            <person name="Varghese N."/>
            <person name="Submissions S."/>
        </authorList>
    </citation>
    <scope>NUCLEOTIDE SEQUENCE [LARGE SCALE GENOMIC DNA]</scope>
    <source>
        <strain evidence="4">DSM 44498</strain>
    </source>
</reference>
<organism evidence="3 4">
    <name type="scientific">Rhodococcus koreensis</name>
    <dbReference type="NCBI Taxonomy" id="99653"/>
    <lineage>
        <taxon>Bacteria</taxon>
        <taxon>Bacillati</taxon>
        <taxon>Actinomycetota</taxon>
        <taxon>Actinomycetes</taxon>
        <taxon>Mycobacteriales</taxon>
        <taxon>Nocardiaceae</taxon>
        <taxon>Rhodococcus</taxon>
    </lineage>
</organism>
<sequence length="505" mass="53932">MPVITVQDVLSAPTLRLTSMSGTAGVNNPITAAHVSELTRPRDWLQGGELLMTVGLMLPMTESGCRDYVRDCVAGGVAALCLGLGHGLPYQAPPAPLVEAAREFGVPLLIAPDSVPFIAITKWIFSRIAEEEKRALEDAIELSYQLTAVAAGPSPLSGLLDTWRSVSGSLCAVLDASGGVVQLSDGVDAAFLQDAEDQVGRYTTRARGWTAFGGAGRRELELHPVRIENPLAFVVLERSADSALRHASNVLVSLLSLELERRHVAGEPERQRRAAALAQLLRPGLRRERAHQIAAGIGLSRDPLQIAVVRSTPDAVADLTVRIGSALPDAVLRQRNWDIEIAHPESAGLADLLSRVAEGCAIGIGALVPVDALAVSAMQARSLVAVSARLGRAVDAKEGETVQLLLRLGSADVLSGFSTAVLAPLDQLEPRERVELQRTLEEWLRANGAWDPAAAALSVHRNTVRNRIDKIAALTGRNLDQADDRMELWLALKARAVTPSTDEPD</sequence>
<feature type="domain" description="PucR C-terminal helix-turn-helix" evidence="2">
    <location>
        <begin position="436"/>
        <end position="494"/>
    </location>
</feature>
<dbReference type="Proteomes" id="UP000183561">
    <property type="component" value="Unassembled WGS sequence"/>
</dbReference>
<evidence type="ECO:0000259" key="2">
    <source>
        <dbReference type="Pfam" id="PF13556"/>
    </source>
</evidence>
<dbReference type="PANTHER" id="PTHR33744">
    <property type="entry name" value="CARBOHYDRATE DIACID REGULATOR"/>
    <property type="match status" value="1"/>
</dbReference>
<protein>
    <submittedName>
        <fullName evidence="3">Purine catabolism regulatory protein</fullName>
    </submittedName>
</protein>
<dbReference type="InterPro" id="IPR051448">
    <property type="entry name" value="CdaR-like_regulators"/>
</dbReference>